<dbReference type="Gene3D" id="1.10.405.10">
    <property type="entry name" value="Guanine Nucleotide Dissociation Inhibitor, domain 1"/>
    <property type="match status" value="1"/>
</dbReference>
<evidence type="ECO:0000259" key="4">
    <source>
        <dbReference type="Pfam" id="PF01593"/>
    </source>
</evidence>
<dbReference type="SUPFAM" id="SSF51905">
    <property type="entry name" value="FAD/NAD(P)-binding domain"/>
    <property type="match status" value="1"/>
</dbReference>
<dbReference type="AlphaFoldDB" id="A0A6J6R9M3"/>
<dbReference type="Gene3D" id="3.90.660.10">
    <property type="match status" value="1"/>
</dbReference>
<dbReference type="SUPFAM" id="SSF54373">
    <property type="entry name" value="FAD-linked reductases, C-terminal domain"/>
    <property type="match status" value="1"/>
</dbReference>
<gene>
    <name evidence="5" type="ORF">UFOPK2579_01893</name>
</gene>
<accession>A0A6J6R9M3</accession>
<dbReference type="InterPro" id="IPR001613">
    <property type="entry name" value="Flavin_amine_oxidase"/>
</dbReference>
<name>A0A6J6R9M3_9ZZZZ</name>
<dbReference type="Gene3D" id="3.50.50.60">
    <property type="entry name" value="FAD/NAD(P)-binding domain"/>
    <property type="match status" value="1"/>
</dbReference>
<dbReference type="InterPro" id="IPR036188">
    <property type="entry name" value="FAD/NAD-bd_sf"/>
</dbReference>
<evidence type="ECO:0000313" key="5">
    <source>
        <dbReference type="EMBL" id="CAB4719736.1"/>
    </source>
</evidence>
<protein>
    <submittedName>
        <fullName evidence="5">Unannotated protein</fullName>
    </submittedName>
</protein>
<evidence type="ECO:0000256" key="2">
    <source>
        <dbReference type="ARBA" id="ARBA00005995"/>
    </source>
</evidence>
<proteinExistence type="inferred from homology"/>
<comment type="cofactor">
    <cofactor evidence="1">
        <name>FAD</name>
        <dbReference type="ChEBI" id="CHEBI:57692"/>
    </cofactor>
</comment>
<dbReference type="PANTHER" id="PTHR43563">
    <property type="entry name" value="AMINE OXIDASE"/>
    <property type="match status" value="1"/>
</dbReference>
<organism evidence="5">
    <name type="scientific">freshwater metagenome</name>
    <dbReference type="NCBI Taxonomy" id="449393"/>
    <lineage>
        <taxon>unclassified sequences</taxon>
        <taxon>metagenomes</taxon>
        <taxon>ecological metagenomes</taxon>
    </lineage>
</organism>
<dbReference type="PRINTS" id="PR00757">
    <property type="entry name" value="AMINEOXDASEF"/>
</dbReference>
<evidence type="ECO:0000256" key="1">
    <source>
        <dbReference type="ARBA" id="ARBA00001974"/>
    </source>
</evidence>
<dbReference type="InterPro" id="IPR006311">
    <property type="entry name" value="TAT_signal"/>
</dbReference>
<keyword evidence="3" id="KW-0560">Oxidoreductase</keyword>
<dbReference type="InterPro" id="IPR050703">
    <property type="entry name" value="Flavin_MAO"/>
</dbReference>
<evidence type="ECO:0000256" key="3">
    <source>
        <dbReference type="ARBA" id="ARBA00023002"/>
    </source>
</evidence>
<dbReference type="Pfam" id="PF01593">
    <property type="entry name" value="Amino_oxidase"/>
    <property type="match status" value="1"/>
</dbReference>
<dbReference type="InterPro" id="IPR002937">
    <property type="entry name" value="Amino_oxidase"/>
</dbReference>
<dbReference type="PANTHER" id="PTHR43563:SF1">
    <property type="entry name" value="AMINE OXIDASE [FLAVIN-CONTAINING] B"/>
    <property type="match status" value="1"/>
</dbReference>
<dbReference type="GO" id="GO:0016491">
    <property type="term" value="F:oxidoreductase activity"/>
    <property type="evidence" value="ECO:0007669"/>
    <property type="project" value="UniProtKB-KW"/>
</dbReference>
<dbReference type="EMBL" id="CAEZXR010000242">
    <property type="protein sequence ID" value="CAB4719736.1"/>
    <property type="molecule type" value="Genomic_DNA"/>
</dbReference>
<feature type="domain" description="Amine oxidase" evidence="4">
    <location>
        <begin position="66"/>
        <end position="510"/>
    </location>
</feature>
<comment type="similarity">
    <text evidence="2">Belongs to the flavin monoamine oxidase family.</text>
</comment>
<dbReference type="PROSITE" id="PS51318">
    <property type="entry name" value="TAT"/>
    <property type="match status" value="1"/>
</dbReference>
<sequence length="513" mass="54198">MSRPTHPSPAASALSRRLLIGSAAAGGAALGTGALTGAYADVDRQPAGRPGRLPKQVDVVVVGGGISGLVAARDVARGGASVLVVEARDRVGGRVLNHHLGGRPASAHTIESGGAFIGPTQDRIAKLATEMGVKTFLEYNTGSSVYISSLTGRMEYSGTVPPDITILPDAAILLTRLDSMAAEIAVDAPWAHPSAVEWDNMSLGEFIRRNAINASGIGNLIKSWTQPGFGADPDELSLLFVLWYIACSGNEDNVGTFSRNSDTAAGAQESRFVGGSQLVPLRLARTLGDIVALDAAVSRIEQKDGGVVVHTGRGVVRAKRVVVAAPPPLVLDIDWFPRLPTRRLQLMRHLDMGQLMKCDAIYATPFWREAGLTGFGISDSGAARAVFDNTPPGDGAPGVLLAFVGGATWREYGPLAAKARRQAVLEGFAAMFGDEALSPIDYVEHDWTKEQWSRGGPTAFHAPGTMVSFGPAIRQPFGRVHWAGTETSTYWSGYMDGAVRSGERAAIEVLDRL</sequence>
<reference evidence="5" key="1">
    <citation type="submission" date="2020-05" db="EMBL/GenBank/DDBJ databases">
        <authorList>
            <person name="Chiriac C."/>
            <person name="Salcher M."/>
            <person name="Ghai R."/>
            <person name="Kavagutti S V."/>
        </authorList>
    </citation>
    <scope>NUCLEOTIDE SEQUENCE</scope>
</reference>